<dbReference type="Pfam" id="PF07501">
    <property type="entry name" value="G5"/>
    <property type="match status" value="1"/>
</dbReference>
<evidence type="ECO:0000313" key="6">
    <source>
        <dbReference type="Proteomes" id="UP000184032"/>
    </source>
</evidence>
<reference evidence="5 6" key="1">
    <citation type="submission" date="2016-11" db="EMBL/GenBank/DDBJ databases">
        <authorList>
            <person name="Jaros S."/>
            <person name="Januszkiewicz K."/>
            <person name="Wedrychowicz H."/>
        </authorList>
    </citation>
    <scope>NUCLEOTIDE SEQUENCE [LARGE SCALE GENOMIC DNA]</scope>
    <source>
        <strain evidence="5 6">DSM 21120</strain>
    </source>
</reference>
<protein>
    <submittedName>
        <fullName evidence="5">Vancomycin resistance protein YoaR, contains peptidoglycan-binding and VanW domains</fullName>
    </submittedName>
</protein>
<keyword evidence="3" id="KW-0812">Transmembrane</keyword>
<feature type="region of interest" description="Disordered" evidence="2">
    <location>
        <begin position="441"/>
        <end position="463"/>
    </location>
</feature>
<dbReference type="SMART" id="SM01208">
    <property type="entry name" value="G5"/>
    <property type="match status" value="1"/>
</dbReference>
<keyword evidence="3" id="KW-0472">Membrane</keyword>
<dbReference type="AlphaFoldDB" id="A0A1M5PVN5"/>
<evidence type="ECO:0000256" key="2">
    <source>
        <dbReference type="SAM" id="MobiDB-lite"/>
    </source>
</evidence>
<proteinExistence type="predicted"/>
<dbReference type="STRING" id="1120995.SAMN02745245_00486"/>
<dbReference type="Pfam" id="PF04294">
    <property type="entry name" value="VanW"/>
    <property type="match status" value="1"/>
</dbReference>
<accession>A0A1M5PVN5</accession>
<name>A0A1M5PVN5_9FIRM</name>
<dbReference type="Gene3D" id="2.20.230.10">
    <property type="entry name" value="Resuscitation-promoting factor rpfb"/>
    <property type="match status" value="1"/>
</dbReference>
<sequence length="463" mass="51320">MRKKNIIIGGSSILLLLFIALIYFNGEMKNEKIHRGVKIDGVSVENLTKAEAIKKIEEAKEEDRQNLSLKFKSGEQTYSISYVDLGFTADVKSAVDEAYQIGRKDNPIVNFFNVISSGTLNKNIKVEESFNSQDVSDSINNLVTQAYIEPQNATMTYSKEHGFALSEEKQGQYVDSDKLRELVNANIRSEEEIELPIINSNPEVLASDFGGIDGLLVEFSTDYARSNKNRKENIALGASFFNNLLIKPSEEVSFNDTVGDISSESGFKEAGVIVNGEFDNGIGGGICQVSTTLYNALIKSDLEVTERYNHSRPISYVPLGTDAAVVHGYKDLKFINNTDHNLYIKAHADESELTFQIFGNKADRDYEVEIIPKLVSTAQPKVINQYSTELEEGESQVKKAGSKGYHYVTYKEIVKDGSVVKSEKISSSNYIAQDRVVLIGEGKPKSSESNNSNNSSNKNKDIT</sequence>
<dbReference type="InterPro" id="IPR022029">
    <property type="entry name" value="YoaR-like_PG-bd"/>
</dbReference>
<dbReference type="InterPro" id="IPR007391">
    <property type="entry name" value="Vancomycin_resist_VanW"/>
</dbReference>
<feature type="domain" description="G5" evidence="4">
    <location>
        <begin position="369"/>
        <end position="443"/>
    </location>
</feature>
<evidence type="ECO:0000256" key="3">
    <source>
        <dbReference type="SAM" id="Phobius"/>
    </source>
</evidence>
<gene>
    <name evidence="5" type="ORF">SAMN02745245_00486</name>
</gene>
<dbReference type="OrthoDB" id="9797191at2"/>
<feature type="transmembrane region" description="Helical" evidence="3">
    <location>
        <begin position="6"/>
        <end position="25"/>
    </location>
</feature>
<dbReference type="PANTHER" id="PTHR35788:SF1">
    <property type="entry name" value="EXPORTED PROTEIN"/>
    <property type="match status" value="1"/>
</dbReference>
<feature type="compositionally biased region" description="Low complexity" evidence="2">
    <location>
        <begin position="447"/>
        <end position="457"/>
    </location>
</feature>
<dbReference type="Proteomes" id="UP000184032">
    <property type="component" value="Unassembled WGS sequence"/>
</dbReference>
<evidence type="ECO:0000259" key="4">
    <source>
        <dbReference type="SMART" id="SM01208"/>
    </source>
</evidence>
<dbReference type="Pfam" id="PF12229">
    <property type="entry name" value="PG_binding_4"/>
    <property type="match status" value="1"/>
</dbReference>
<dbReference type="EMBL" id="FQXI01000001">
    <property type="protein sequence ID" value="SHH05696.1"/>
    <property type="molecule type" value="Genomic_DNA"/>
</dbReference>
<organism evidence="5 6">
    <name type="scientific">Anaerosphaera aminiphila DSM 21120</name>
    <dbReference type="NCBI Taxonomy" id="1120995"/>
    <lineage>
        <taxon>Bacteria</taxon>
        <taxon>Bacillati</taxon>
        <taxon>Bacillota</taxon>
        <taxon>Tissierellia</taxon>
        <taxon>Tissierellales</taxon>
        <taxon>Peptoniphilaceae</taxon>
        <taxon>Anaerosphaera</taxon>
    </lineage>
</organism>
<dbReference type="InterPro" id="IPR011098">
    <property type="entry name" value="G5_dom"/>
</dbReference>
<evidence type="ECO:0000256" key="1">
    <source>
        <dbReference type="ARBA" id="ARBA00022729"/>
    </source>
</evidence>
<keyword evidence="6" id="KW-1185">Reference proteome</keyword>
<dbReference type="PANTHER" id="PTHR35788">
    <property type="entry name" value="EXPORTED PROTEIN-RELATED"/>
    <property type="match status" value="1"/>
</dbReference>
<evidence type="ECO:0000313" key="5">
    <source>
        <dbReference type="EMBL" id="SHH05696.1"/>
    </source>
</evidence>
<dbReference type="InterPro" id="IPR052913">
    <property type="entry name" value="Glycopeptide_resist_protein"/>
</dbReference>
<keyword evidence="3" id="KW-1133">Transmembrane helix</keyword>
<dbReference type="RefSeq" id="WP_073183348.1">
    <property type="nucleotide sequence ID" value="NZ_FQXI01000001.1"/>
</dbReference>
<keyword evidence="1" id="KW-0732">Signal</keyword>